<accession>M7ZRU5</accession>
<evidence type="ECO:0000313" key="2">
    <source>
        <dbReference type="EMBL" id="EMS65923.1"/>
    </source>
</evidence>
<feature type="compositionally biased region" description="Polar residues" evidence="1">
    <location>
        <begin position="80"/>
        <end position="94"/>
    </location>
</feature>
<evidence type="ECO:0000256" key="1">
    <source>
        <dbReference type="SAM" id="MobiDB-lite"/>
    </source>
</evidence>
<reference evidence="2" key="1">
    <citation type="journal article" date="2013" name="Nature">
        <title>Draft genome of the wheat A-genome progenitor Triticum urartu.</title>
        <authorList>
            <person name="Ling H.Q."/>
            <person name="Zhao S."/>
            <person name="Liu D."/>
            <person name="Wang J."/>
            <person name="Sun H."/>
            <person name="Zhang C."/>
            <person name="Fan H."/>
            <person name="Li D."/>
            <person name="Dong L."/>
            <person name="Tao Y."/>
            <person name="Gao C."/>
            <person name="Wu H."/>
            <person name="Li Y."/>
            <person name="Cui Y."/>
            <person name="Guo X."/>
            <person name="Zheng S."/>
            <person name="Wang B."/>
            <person name="Yu K."/>
            <person name="Liang Q."/>
            <person name="Yang W."/>
            <person name="Lou X."/>
            <person name="Chen J."/>
            <person name="Feng M."/>
            <person name="Jian J."/>
            <person name="Zhang X."/>
            <person name="Luo G."/>
            <person name="Jiang Y."/>
            <person name="Liu J."/>
            <person name="Wang Z."/>
            <person name="Sha Y."/>
            <person name="Zhang B."/>
            <person name="Wu H."/>
            <person name="Tang D."/>
            <person name="Shen Q."/>
            <person name="Xue P."/>
            <person name="Zou S."/>
            <person name="Wang X."/>
            <person name="Liu X."/>
            <person name="Wang F."/>
            <person name="Yang Y."/>
            <person name="An X."/>
            <person name="Dong Z."/>
            <person name="Zhang K."/>
            <person name="Zhang X."/>
            <person name="Luo M.C."/>
            <person name="Dvorak J."/>
            <person name="Tong Y."/>
            <person name="Wang J."/>
            <person name="Yang H."/>
            <person name="Li Z."/>
            <person name="Wang D."/>
            <person name="Zhang A."/>
            <person name="Wang J."/>
        </authorList>
    </citation>
    <scope>NUCLEOTIDE SEQUENCE</scope>
</reference>
<dbReference type="AlphaFoldDB" id="M7ZRU5"/>
<sequence>MDNGWNSGNPDGCKFRKHDDAMRMMTWQDATRKQMTRQQQRITGGHLAHQSRGVTTTISSTYAVKLQADDSPNVAEGPADTSSEAEGPADNSSEAEGPDGPAFVEMVIKNPYPASSLNARSDGLPVDPTPDGLPVDPTPDGQFK</sequence>
<feature type="region of interest" description="Disordered" evidence="1">
    <location>
        <begin position="31"/>
        <end position="54"/>
    </location>
</feature>
<proteinExistence type="predicted"/>
<dbReference type="EMBL" id="KD037905">
    <property type="protein sequence ID" value="EMS65923.1"/>
    <property type="molecule type" value="Genomic_DNA"/>
</dbReference>
<organism evidence="2">
    <name type="scientific">Triticum urartu</name>
    <name type="common">Red wild einkorn</name>
    <name type="synonym">Crithodium urartu</name>
    <dbReference type="NCBI Taxonomy" id="4572"/>
    <lineage>
        <taxon>Eukaryota</taxon>
        <taxon>Viridiplantae</taxon>
        <taxon>Streptophyta</taxon>
        <taxon>Embryophyta</taxon>
        <taxon>Tracheophyta</taxon>
        <taxon>Spermatophyta</taxon>
        <taxon>Magnoliopsida</taxon>
        <taxon>Liliopsida</taxon>
        <taxon>Poales</taxon>
        <taxon>Poaceae</taxon>
        <taxon>BOP clade</taxon>
        <taxon>Pooideae</taxon>
        <taxon>Triticodae</taxon>
        <taxon>Triticeae</taxon>
        <taxon>Triticinae</taxon>
        <taxon>Triticum</taxon>
    </lineage>
</organism>
<dbReference type="eggNOG" id="ENOG502R3V7">
    <property type="taxonomic scope" value="Eukaryota"/>
</dbReference>
<gene>
    <name evidence="2" type="ORF">TRIUR3_18422</name>
</gene>
<name>M7ZRU5_TRIUA</name>
<feature type="region of interest" description="Disordered" evidence="1">
    <location>
        <begin position="68"/>
        <end position="144"/>
    </location>
</feature>
<protein>
    <submittedName>
        <fullName evidence="2">Uncharacterized protein</fullName>
    </submittedName>
</protein>